<keyword evidence="1" id="KW-1133">Transmembrane helix</keyword>
<evidence type="ECO:0000313" key="3">
    <source>
        <dbReference type="Proteomes" id="UP000298493"/>
    </source>
</evidence>
<evidence type="ECO:0000256" key="1">
    <source>
        <dbReference type="SAM" id="Phobius"/>
    </source>
</evidence>
<keyword evidence="1" id="KW-0812">Transmembrane</keyword>
<protein>
    <submittedName>
        <fullName evidence="2">Uncharacterized protein</fullName>
    </submittedName>
</protein>
<gene>
    <name evidence="2" type="ORF">E6O75_ATG02572</name>
</gene>
<accession>A0A4Z1P5I4</accession>
<proteinExistence type="predicted"/>
<name>A0A4Z1P5I4_9PEZI</name>
<comment type="caution">
    <text evidence="2">The sequence shown here is derived from an EMBL/GenBank/DDBJ whole genome shotgun (WGS) entry which is preliminary data.</text>
</comment>
<organism evidence="2 3">
    <name type="scientific">Venturia nashicola</name>
    <dbReference type="NCBI Taxonomy" id="86259"/>
    <lineage>
        <taxon>Eukaryota</taxon>
        <taxon>Fungi</taxon>
        <taxon>Dikarya</taxon>
        <taxon>Ascomycota</taxon>
        <taxon>Pezizomycotina</taxon>
        <taxon>Dothideomycetes</taxon>
        <taxon>Pleosporomycetidae</taxon>
        <taxon>Venturiales</taxon>
        <taxon>Venturiaceae</taxon>
        <taxon>Venturia</taxon>
    </lineage>
</organism>
<keyword evidence="3" id="KW-1185">Reference proteome</keyword>
<reference evidence="2 3" key="1">
    <citation type="submission" date="2019-04" db="EMBL/GenBank/DDBJ databases">
        <title>High contiguity whole genome sequence and gene annotation resource for two Venturia nashicola isolates.</title>
        <authorList>
            <person name="Prokchorchik M."/>
            <person name="Won K."/>
            <person name="Lee Y."/>
            <person name="Choi E.D."/>
            <person name="Segonzac C."/>
            <person name="Sohn K.H."/>
        </authorList>
    </citation>
    <scope>NUCLEOTIDE SEQUENCE [LARGE SCALE GENOMIC DNA]</scope>
    <source>
        <strain evidence="2 3">PRI2</strain>
    </source>
</reference>
<evidence type="ECO:0000313" key="2">
    <source>
        <dbReference type="EMBL" id="TID24207.1"/>
    </source>
</evidence>
<feature type="transmembrane region" description="Helical" evidence="1">
    <location>
        <begin position="53"/>
        <end position="74"/>
    </location>
</feature>
<feature type="transmembrane region" description="Helical" evidence="1">
    <location>
        <begin position="12"/>
        <end position="33"/>
    </location>
</feature>
<keyword evidence="1" id="KW-0472">Membrane</keyword>
<dbReference type="Proteomes" id="UP000298493">
    <property type="component" value="Unassembled WGS sequence"/>
</dbReference>
<dbReference type="EMBL" id="SNSC02000005">
    <property type="protein sequence ID" value="TID24207.1"/>
    <property type="molecule type" value="Genomic_DNA"/>
</dbReference>
<sequence>MFTLASSSFVDLGVVITFANVIVLQFLRLPYVFENSPKTSPISNAIYPLYPEDIVPFLHAYNLYCLLLVLYSILRFRGITSDHKTRAPSPDPIVIKLMNVAARCCHHFHLSAQILFRHQLLIIKLILAE</sequence>
<dbReference type="AlphaFoldDB" id="A0A4Z1P5I4"/>